<keyword evidence="2" id="KW-1185">Reference proteome</keyword>
<protein>
    <submittedName>
        <fullName evidence="1">Uncharacterized protein</fullName>
    </submittedName>
</protein>
<dbReference type="Proteomes" id="UP000076722">
    <property type="component" value="Unassembled WGS sequence"/>
</dbReference>
<gene>
    <name evidence="1" type="ORF">SISNIDRAFT_469326</name>
</gene>
<evidence type="ECO:0000313" key="2">
    <source>
        <dbReference type="Proteomes" id="UP000076722"/>
    </source>
</evidence>
<evidence type="ECO:0000313" key="1">
    <source>
        <dbReference type="EMBL" id="KZS89569.1"/>
    </source>
</evidence>
<dbReference type="AlphaFoldDB" id="A0A164QDT2"/>
<accession>A0A164QDT2</accession>
<name>A0A164QDT2_9AGAM</name>
<organism evidence="1 2">
    <name type="scientific">Sistotremastrum niveocremeum HHB9708</name>
    <dbReference type="NCBI Taxonomy" id="1314777"/>
    <lineage>
        <taxon>Eukaryota</taxon>
        <taxon>Fungi</taxon>
        <taxon>Dikarya</taxon>
        <taxon>Basidiomycota</taxon>
        <taxon>Agaricomycotina</taxon>
        <taxon>Agaricomycetes</taxon>
        <taxon>Sistotremastrales</taxon>
        <taxon>Sistotremastraceae</taxon>
        <taxon>Sertulicium</taxon>
        <taxon>Sertulicium niveocremeum</taxon>
    </lineage>
</organism>
<dbReference type="EMBL" id="KV419427">
    <property type="protein sequence ID" value="KZS89569.1"/>
    <property type="molecule type" value="Genomic_DNA"/>
</dbReference>
<proteinExistence type="predicted"/>
<reference evidence="1 2" key="1">
    <citation type="journal article" date="2016" name="Mol. Biol. Evol.">
        <title>Comparative Genomics of Early-Diverging Mushroom-Forming Fungi Provides Insights into the Origins of Lignocellulose Decay Capabilities.</title>
        <authorList>
            <person name="Nagy L.G."/>
            <person name="Riley R."/>
            <person name="Tritt A."/>
            <person name="Adam C."/>
            <person name="Daum C."/>
            <person name="Floudas D."/>
            <person name="Sun H."/>
            <person name="Yadav J.S."/>
            <person name="Pangilinan J."/>
            <person name="Larsson K.H."/>
            <person name="Matsuura K."/>
            <person name="Barry K."/>
            <person name="Labutti K."/>
            <person name="Kuo R."/>
            <person name="Ohm R.A."/>
            <person name="Bhattacharya S.S."/>
            <person name="Shirouzu T."/>
            <person name="Yoshinaga Y."/>
            <person name="Martin F.M."/>
            <person name="Grigoriev I.V."/>
            <person name="Hibbett D.S."/>
        </authorList>
    </citation>
    <scope>NUCLEOTIDE SEQUENCE [LARGE SCALE GENOMIC DNA]</scope>
    <source>
        <strain evidence="1 2">HHB9708</strain>
    </source>
</reference>
<sequence>MVVFYTVIATKKQAQSLSIIGPRLVGALSPTALPALPQGYPTSAPDAYEVINVYVNVTEALAQPRPFEFEVKPEGLKLVQRLRDYRRGITEDVPVVTRPSENNPSTLFARPPDTNTGLQGDAAWEDLGLDQITNHLCGCISGNVQSFERTIRHGHSLDTVVPGIENIARGAATARANPDASSTVPSKQSTCETNRISDMSRFPDDGLTLRAESAIHADGCLSHCRDLRRNRYFSTIQKHLVHGVPLTMVRKWFGMNDLKKKVIKTVDEVKIGKWKAPNMARKFTARHRALDFHKRGMRLIAHEKIERIRSFARRT</sequence>